<feature type="domain" description="Cadherin" evidence="8">
    <location>
        <begin position="626"/>
        <end position="734"/>
    </location>
</feature>
<dbReference type="InterPro" id="IPR020894">
    <property type="entry name" value="Cadherin_CS"/>
</dbReference>
<evidence type="ECO:0000313" key="9">
    <source>
        <dbReference type="Ensembl" id="ENSOABP00000062259.1"/>
    </source>
</evidence>
<feature type="domain" description="Cadherin" evidence="8">
    <location>
        <begin position="521"/>
        <end position="625"/>
    </location>
</feature>
<accession>A0AAZ1X3K2</accession>
<sequence length="1333" mass="146100">MLIIYIYCCETTITKRNKSQRSHPDISKEEALCECWLPTKIRTRAAYYPASASMEGIAGSILLLCLISLTNANSSPEITQLVYNVCEDTPKDQPAFTIAASDPDGDPLTYTLSGIDASNFRVEASTGVVYVARDLDRETSVLLSLVATVSDGVNQRNGDLSIILGDDNDNPPIFERPSYDTSVPENIPVGTTLFQASASDADTGTAGIVTYAIDEVIPNDGFSLFSIVRETGVVTLSKPLNYTSLSTYYRLKINASDGGGRCHYTDTVYQSRVVYSFVTVEDVPDLDPEFIGIPYVGSVRENSPVDTFVLKVTAVDQDRGVNDAIVYSIEESSEAGLFKISSSDGVISVQSGIDREVIGDTVTLTVKGTESKENIHGVRASVTTTVQINILDDNDNGPMFYKCGDSGEDCVTATEFTGEILEHSLGSINIGMTVKDLDKISNTQLILEGEDKAVFSVEPQFTTIDSIVQIMIRQPENLDFEKKQQMILQVTAVDQDDPTFSSTAQVTINIKDGNDNSPTFEQDTYKLNVPEHSPIGTELDTITADDPDTMDKGNLTYKLFPDSILPYFDVESRTGRVYVKSQELLDRELRSLYTATLQARDSDGKPGSTVLEITLTDINDQPPVMNRDSYVAFIREGQELEVIIEATDGDEPNTPNSQIVYDIVSSTYSKNFTIDRDTGVLTNSIELDREAVDPELGGEINLVVTATDQGEPQRSTSVTVTINVQDINDNTPKFFAPSYKFSVKEGEKGAFVGSVEAQDLDQTAEFNRISFSIVDGSFGNFIIRTSAATTGFIGNITVDPDIELDYEKGPTKFSMKVDAADLEQKKATVTVDVDVLDVNDERPEFKPIASMTVKENTTVVEAVGIFKAEDKDGDHSLVFELESVKCRCNNSLDFCDWFVLDPNGEVRVNPKVTVDYEKCHQAIVEAQVVDIYTEKGYNNSATTGLMVINIEDINDNAPEFIFSDSQVFVVVSESASKGTSVAGVTATDRDSGINSQIEFKVTDVKFQNTNNQISNKGALFEAVTTQQNDRYVGIIQSTQTLDLTLKGKYLVTVSATDPGGLSSSTVLDIFTVDESYKVELRFANNQIEVEKKLTEIRRALMTATKAAVEIVALRPYSEPSRATDKTIVVAYFVYANGTALTSVQVEIMLSDPEHFPKLIELGLDNIGTAPEEEKTVDTVKYVLLGIVAGLVIVLLVLTTSLLCTRRNYRRKLKAAKAAESASSMNYDNQKNGLMLPGTNKYTMEGANPVLNLNIDTAIELEESSSDDDKHSHLSFKSDDSRSETLNFGHQKEDEDSEPPMYVEPLDAALAQQKKSTDNPLMGYSNPVFDTTDL</sequence>
<name>A0AAZ1X3K2_OREAU</name>
<dbReference type="InterPro" id="IPR015919">
    <property type="entry name" value="Cadherin-like_sf"/>
</dbReference>
<dbReference type="KEGG" id="oau:116324633"/>
<dbReference type="GO" id="GO:0005509">
    <property type="term" value="F:calcium ion binding"/>
    <property type="evidence" value="ECO:0007669"/>
    <property type="project" value="UniProtKB-UniRule"/>
</dbReference>
<gene>
    <name evidence="9" type="primary">cdhr2</name>
</gene>
<keyword evidence="7" id="KW-0812">Transmembrane</keyword>
<feature type="transmembrane region" description="Helical" evidence="7">
    <location>
        <begin position="1181"/>
        <end position="1203"/>
    </location>
</feature>
<feature type="domain" description="Cadherin" evidence="8">
    <location>
        <begin position="845"/>
        <end position="960"/>
    </location>
</feature>
<dbReference type="PROSITE" id="PS00232">
    <property type="entry name" value="CADHERIN_1"/>
    <property type="match status" value="5"/>
</dbReference>
<dbReference type="GO" id="GO:0008013">
    <property type="term" value="F:beta-catenin binding"/>
    <property type="evidence" value="ECO:0007669"/>
    <property type="project" value="TreeGrafter"/>
</dbReference>
<evidence type="ECO:0000256" key="6">
    <source>
        <dbReference type="SAM" id="MobiDB-lite"/>
    </source>
</evidence>
<dbReference type="GO" id="GO:0045296">
    <property type="term" value="F:cadherin binding"/>
    <property type="evidence" value="ECO:0007669"/>
    <property type="project" value="TreeGrafter"/>
</dbReference>
<dbReference type="Proteomes" id="UP000472276">
    <property type="component" value="Unassembled WGS sequence"/>
</dbReference>
<reference evidence="9" key="2">
    <citation type="submission" date="2025-08" db="UniProtKB">
        <authorList>
            <consortium name="Ensembl"/>
        </authorList>
    </citation>
    <scope>IDENTIFICATION</scope>
</reference>
<keyword evidence="7" id="KW-1133">Transmembrane helix</keyword>
<feature type="domain" description="Cadherin" evidence="8">
    <location>
        <begin position="175"/>
        <end position="290"/>
    </location>
</feature>
<evidence type="ECO:0000256" key="1">
    <source>
        <dbReference type="ARBA" id="ARBA00004370"/>
    </source>
</evidence>
<reference evidence="10" key="1">
    <citation type="submission" date="2020-03" db="EMBL/GenBank/DDBJ databases">
        <title>Evolution of repeat sequences and sex chromosomes of tilapia species revealed by chromosome-level genomes.</title>
        <authorList>
            <person name="Xu L."/>
            <person name="Tao W."/>
            <person name="Wang D."/>
            <person name="Zhou Q."/>
        </authorList>
    </citation>
    <scope>NUCLEOTIDE SEQUENCE [LARGE SCALE GENOMIC DNA]</scope>
    <source>
        <strain evidence="10">Israel</strain>
    </source>
</reference>
<dbReference type="GeneID" id="116324633"/>
<reference evidence="9" key="3">
    <citation type="submission" date="2025-09" db="UniProtKB">
        <authorList>
            <consortium name="Ensembl"/>
        </authorList>
    </citation>
    <scope>IDENTIFICATION</scope>
</reference>
<keyword evidence="3 5" id="KW-0106">Calcium</keyword>
<keyword evidence="10" id="KW-1185">Reference proteome</keyword>
<keyword evidence="2" id="KW-0677">Repeat</keyword>
<feature type="domain" description="Cadherin" evidence="8">
    <location>
        <begin position="963"/>
        <end position="1082"/>
    </location>
</feature>
<feature type="domain" description="Cadherin" evidence="8">
    <location>
        <begin position="77"/>
        <end position="174"/>
    </location>
</feature>
<keyword evidence="4 7" id="KW-0472">Membrane</keyword>
<dbReference type="SMART" id="SM00112">
    <property type="entry name" value="CA"/>
    <property type="match status" value="9"/>
</dbReference>
<dbReference type="PANTHER" id="PTHR24027:SF411">
    <property type="entry name" value="CADHERIN DOMAIN-CONTAINING PROTEIN"/>
    <property type="match status" value="1"/>
</dbReference>
<evidence type="ECO:0000256" key="3">
    <source>
        <dbReference type="ARBA" id="ARBA00022837"/>
    </source>
</evidence>
<feature type="compositionally biased region" description="Basic and acidic residues" evidence="6">
    <location>
        <begin position="1266"/>
        <end position="1282"/>
    </location>
</feature>
<dbReference type="FunFam" id="2.60.40.60:FF:000015">
    <property type="entry name" value="FAT atypical cadherin 1"/>
    <property type="match status" value="1"/>
</dbReference>
<dbReference type="PROSITE" id="PS50268">
    <property type="entry name" value="CADHERIN_2"/>
    <property type="match status" value="9"/>
</dbReference>
<dbReference type="FunFam" id="2.60.40.60:FF:000252">
    <property type="entry name" value="Cadherin related family member 2"/>
    <property type="match status" value="1"/>
</dbReference>
<dbReference type="Pfam" id="PF00028">
    <property type="entry name" value="Cadherin"/>
    <property type="match status" value="6"/>
</dbReference>
<dbReference type="CDD" id="cd11304">
    <property type="entry name" value="Cadherin_repeat"/>
    <property type="match status" value="7"/>
</dbReference>
<dbReference type="FunFam" id="2.60.40.60:FF:000092">
    <property type="entry name" value="Protocadherin 8"/>
    <property type="match status" value="1"/>
</dbReference>
<evidence type="ECO:0000256" key="4">
    <source>
        <dbReference type="ARBA" id="ARBA00023136"/>
    </source>
</evidence>
<feature type="region of interest" description="Disordered" evidence="6">
    <location>
        <begin position="1262"/>
        <end position="1333"/>
    </location>
</feature>
<dbReference type="GO" id="GO:0016477">
    <property type="term" value="P:cell migration"/>
    <property type="evidence" value="ECO:0007669"/>
    <property type="project" value="TreeGrafter"/>
</dbReference>
<dbReference type="FunFam" id="2.60.40.60:FF:000168">
    <property type="entry name" value="Cadherin-related family member 2"/>
    <property type="match status" value="1"/>
</dbReference>
<dbReference type="GO" id="GO:0009653">
    <property type="term" value="P:anatomical structure morphogenesis"/>
    <property type="evidence" value="ECO:0007669"/>
    <property type="project" value="UniProtKB-ARBA"/>
</dbReference>
<dbReference type="InterPro" id="IPR002126">
    <property type="entry name" value="Cadherin-like_dom"/>
</dbReference>
<evidence type="ECO:0000256" key="7">
    <source>
        <dbReference type="SAM" id="Phobius"/>
    </source>
</evidence>
<dbReference type="PANTHER" id="PTHR24027">
    <property type="entry name" value="CADHERIN-23"/>
    <property type="match status" value="1"/>
</dbReference>
<feature type="domain" description="Cadherin" evidence="8">
    <location>
        <begin position="735"/>
        <end position="845"/>
    </location>
</feature>
<dbReference type="CTD" id="54825"/>
<comment type="subcellular location">
    <subcellularLocation>
        <location evidence="1">Membrane</location>
    </subcellularLocation>
</comment>
<feature type="domain" description="Cadherin" evidence="8">
    <location>
        <begin position="291"/>
        <end position="400"/>
    </location>
</feature>
<organism evidence="9 10">
    <name type="scientific">Oreochromis aureus</name>
    <name type="common">Israeli tilapia</name>
    <name type="synonym">Chromis aureus</name>
    <dbReference type="NCBI Taxonomy" id="47969"/>
    <lineage>
        <taxon>Eukaryota</taxon>
        <taxon>Metazoa</taxon>
        <taxon>Chordata</taxon>
        <taxon>Craniata</taxon>
        <taxon>Vertebrata</taxon>
        <taxon>Euteleostomi</taxon>
        <taxon>Actinopterygii</taxon>
        <taxon>Neopterygii</taxon>
        <taxon>Teleostei</taxon>
        <taxon>Neoteleostei</taxon>
        <taxon>Acanthomorphata</taxon>
        <taxon>Ovalentaria</taxon>
        <taxon>Cichlomorphae</taxon>
        <taxon>Cichliformes</taxon>
        <taxon>Cichlidae</taxon>
        <taxon>African cichlids</taxon>
        <taxon>Pseudocrenilabrinae</taxon>
        <taxon>Oreochromini</taxon>
        <taxon>Oreochromis</taxon>
    </lineage>
</organism>
<dbReference type="GO" id="GO:0007156">
    <property type="term" value="P:homophilic cell adhesion via plasma membrane adhesion molecules"/>
    <property type="evidence" value="ECO:0007669"/>
    <property type="project" value="InterPro"/>
</dbReference>
<dbReference type="PRINTS" id="PR00205">
    <property type="entry name" value="CADHERIN"/>
</dbReference>
<feature type="domain" description="Cadherin" evidence="8">
    <location>
        <begin position="412"/>
        <end position="520"/>
    </location>
</feature>
<evidence type="ECO:0000256" key="2">
    <source>
        <dbReference type="ARBA" id="ARBA00022737"/>
    </source>
</evidence>
<dbReference type="Gene3D" id="2.60.40.60">
    <property type="entry name" value="Cadherins"/>
    <property type="match status" value="9"/>
</dbReference>
<dbReference type="SUPFAM" id="SSF49313">
    <property type="entry name" value="Cadherin-like"/>
    <property type="match status" value="9"/>
</dbReference>
<dbReference type="InterPro" id="IPR039808">
    <property type="entry name" value="Cadherin"/>
</dbReference>
<evidence type="ECO:0000259" key="8">
    <source>
        <dbReference type="PROSITE" id="PS50268"/>
    </source>
</evidence>
<dbReference type="GO" id="GO:0016342">
    <property type="term" value="C:catenin complex"/>
    <property type="evidence" value="ECO:0007669"/>
    <property type="project" value="TreeGrafter"/>
</dbReference>
<proteinExistence type="predicted"/>
<protein>
    <recommendedName>
        <fullName evidence="8">Cadherin domain-containing protein</fullName>
    </recommendedName>
</protein>
<dbReference type="RefSeq" id="XP_039472325.1">
    <property type="nucleotide sequence ID" value="XM_039616391.1"/>
</dbReference>
<evidence type="ECO:0000256" key="5">
    <source>
        <dbReference type="PROSITE-ProRule" id="PRU00043"/>
    </source>
</evidence>
<evidence type="ECO:0000313" key="10">
    <source>
        <dbReference type="Proteomes" id="UP000472276"/>
    </source>
</evidence>
<dbReference type="Ensembl" id="ENSOABT00000085222.1">
    <property type="protein sequence ID" value="ENSOABP00000062259.1"/>
    <property type="gene ID" value="ENSOABG00000032939.1"/>
</dbReference>